<evidence type="ECO:0000313" key="1">
    <source>
        <dbReference type="EMBL" id="MDA2814377.1"/>
    </source>
</evidence>
<evidence type="ECO:0008006" key="3">
    <source>
        <dbReference type="Google" id="ProtNLM"/>
    </source>
</evidence>
<sequence>MNYRIEFTAKGDAETVGLPSKAFTALIETLSAVGRDPWSAGWSDDAADPLWRWAPFGEDGVVLFYVDTAQSLVRVHTVTWVG</sequence>
<keyword evidence="2" id="KW-1185">Reference proteome</keyword>
<accession>A0ABT4UDI6</accession>
<evidence type="ECO:0000313" key="2">
    <source>
        <dbReference type="Proteomes" id="UP001527866"/>
    </source>
</evidence>
<dbReference type="Proteomes" id="UP001527866">
    <property type="component" value="Unassembled WGS sequence"/>
</dbReference>
<gene>
    <name evidence="1" type="ORF">O4J56_27265</name>
</gene>
<name>A0ABT4UDI6_9ACTN</name>
<dbReference type="RefSeq" id="WP_270689758.1">
    <property type="nucleotide sequence ID" value="NZ_JAQFWQ010000117.1"/>
</dbReference>
<proteinExistence type="predicted"/>
<reference evidence="1 2" key="1">
    <citation type="submission" date="2023-01" db="EMBL/GenBank/DDBJ databases">
        <title>Draft genome sequence of Nocardiopsis sp. RSe5-2 isolated from halophytes.</title>
        <authorList>
            <person name="Duangmal K."/>
            <person name="Chantavorakit T."/>
        </authorList>
    </citation>
    <scope>NUCLEOTIDE SEQUENCE [LARGE SCALE GENOMIC DNA]</scope>
    <source>
        <strain evidence="1 2">RSe5-2</strain>
    </source>
</reference>
<dbReference type="EMBL" id="JAQFWQ010000117">
    <property type="protein sequence ID" value="MDA2814377.1"/>
    <property type="molecule type" value="Genomic_DNA"/>
</dbReference>
<organism evidence="1 2">
    <name type="scientific">Nocardiopsis endophytica</name>
    <dbReference type="NCBI Taxonomy" id="3018445"/>
    <lineage>
        <taxon>Bacteria</taxon>
        <taxon>Bacillati</taxon>
        <taxon>Actinomycetota</taxon>
        <taxon>Actinomycetes</taxon>
        <taxon>Streptosporangiales</taxon>
        <taxon>Nocardiopsidaceae</taxon>
        <taxon>Nocardiopsis</taxon>
    </lineage>
</organism>
<comment type="caution">
    <text evidence="1">The sequence shown here is derived from an EMBL/GenBank/DDBJ whole genome shotgun (WGS) entry which is preliminary data.</text>
</comment>
<protein>
    <recommendedName>
        <fullName evidence="3">Type II toxin-antitoxin system RelE/ParE family toxin</fullName>
    </recommendedName>
</protein>